<dbReference type="InterPro" id="IPR029068">
    <property type="entry name" value="Glyas_Bleomycin-R_OHBP_Dase"/>
</dbReference>
<dbReference type="InterPro" id="IPR051785">
    <property type="entry name" value="MMCE/EMCE_epimerase"/>
</dbReference>
<protein>
    <submittedName>
        <fullName evidence="3">VOC family protein</fullName>
    </submittedName>
</protein>
<dbReference type="InterPro" id="IPR004360">
    <property type="entry name" value="Glyas_Fos-R_dOase_dom"/>
</dbReference>
<dbReference type="EMBL" id="JACJSI010000206">
    <property type="protein sequence ID" value="MBD2534874.1"/>
    <property type="molecule type" value="Genomic_DNA"/>
</dbReference>
<evidence type="ECO:0000259" key="2">
    <source>
        <dbReference type="PROSITE" id="PS51819"/>
    </source>
</evidence>
<dbReference type="Gene3D" id="3.10.180.10">
    <property type="entry name" value="2,3-Dihydroxybiphenyl 1,2-Dioxygenase, domain 1"/>
    <property type="match status" value="1"/>
</dbReference>
<accession>A0ABR8DZZ8</accession>
<dbReference type="PANTHER" id="PTHR43048:SF5">
    <property type="entry name" value="BLR5325 PROTEIN"/>
    <property type="match status" value="1"/>
</dbReference>
<keyword evidence="4" id="KW-1185">Reference proteome</keyword>
<dbReference type="RefSeq" id="WP_190945753.1">
    <property type="nucleotide sequence ID" value="NZ_JACJSI010000206.1"/>
</dbReference>
<dbReference type="InterPro" id="IPR037523">
    <property type="entry name" value="VOC_core"/>
</dbReference>
<organism evidence="3 4">
    <name type="scientific">Nostoc flagelliforme FACHB-838</name>
    <dbReference type="NCBI Taxonomy" id="2692904"/>
    <lineage>
        <taxon>Bacteria</taxon>
        <taxon>Bacillati</taxon>
        <taxon>Cyanobacteriota</taxon>
        <taxon>Cyanophyceae</taxon>
        <taxon>Nostocales</taxon>
        <taxon>Nostocaceae</taxon>
        <taxon>Nostoc</taxon>
    </lineage>
</organism>
<proteinExistence type="predicted"/>
<evidence type="ECO:0000313" key="3">
    <source>
        <dbReference type="EMBL" id="MBD2534874.1"/>
    </source>
</evidence>
<reference evidence="3 4" key="1">
    <citation type="journal article" date="2020" name="ISME J.">
        <title>Comparative genomics reveals insights into cyanobacterial evolution and habitat adaptation.</title>
        <authorList>
            <person name="Chen M.Y."/>
            <person name="Teng W.K."/>
            <person name="Zhao L."/>
            <person name="Hu C.X."/>
            <person name="Zhou Y.K."/>
            <person name="Han B.P."/>
            <person name="Song L.R."/>
            <person name="Shu W.S."/>
        </authorList>
    </citation>
    <scope>NUCLEOTIDE SEQUENCE [LARGE SCALE GENOMIC DNA]</scope>
    <source>
        <strain evidence="3 4">FACHB-838</strain>
    </source>
</reference>
<sequence length="197" mass="22525">MFKKLLPIAIATVELTVGNLAGLNQNSFSVSAQSSNEQKKETFDTNTRNGRGLDSMKHFNVSISVPDVNASVDWYQRVLGFRKISQADLSNGVSIAMIERNGVVIEFLEVANSQPMPMLNLDPPNHLKYQGIKNFVLWVDDMDTSVRELKAKNIQFVWEARELREVGTRVTMFRDNNNNLITLWERRGNVWERLNRP</sequence>
<name>A0ABR8DZZ8_9NOSO</name>
<feature type="domain" description="VOC" evidence="2">
    <location>
        <begin position="55"/>
        <end position="186"/>
    </location>
</feature>
<evidence type="ECO:0000313" key="4">
    <source>
        <dbReference type="Proteomes" id="UP000623440"/>
    </source>
</evidence>
<dbReference type="Proteomes" id="UP000623440">
    <property type="component" value="Unassembled WGS sequence"/>
</dbReference>
<dbReference type="SUPFAM" id="SSF54593">
    <property type="entry name" value="Glyoxalase/Bleomycin resistance protein/Dihydroxybiphenyl dioxygenase"/>
    <property type="match status" value="1"/>
</dbReference>
<comment type="caution">
    <text evidence="3">The sequence shown here is derived from an EMBL/GenBank/DDBJ whole genome shotgun (WGS) entry which is preliminary data.</text>
</comment>
<gene>
    <name evidence="3" type="ORF">H6G97_37715</name>
</gene>
<keyword evidence="1" id="KW-0479">Metal-binding</keyword>
<dbReference type="PANTHER" id="PTHR43048">
    <property type="entry name" value="METHYLMALONYL-COA EPIMERASE"/>
    <property type="match status" value="1"/>
</dbReference>
<evidence type="ECO:0000256" key="1">
    <source>
        <dbReference type="ARBA" id="ARBA00022723"/>
    </source>
</evidence>
<dbReference type="Pfam" id="PF00903">
    <property type="entry name" value="Glyoxalase"/>
    <property type="match status" value="1"/>
</dbReference>
<dbReference type="PROSITE" id="PS51819">
    <property type="entry name" value="VOC"/>
    <property type="match status" value="1"/>
</dbReference>